<evidence type="ECO:0000313" key="1">
    <source>
        <dbReference type="EMBL" id="GAJ19320.1"/>
    </source>
</evidence>
<organism evidence="1">
    <name type="scientific">marine sediment metagenome</name>
    <dbReference type="NCBI Taxonomy" id="412755"/>
    <lineage>
        <taxon>unclassified sequences</taxon>
        <taxon>metagenomes</taxon>
        <taxon>ecological metagenomes</taxon>
    </lineage>
</organism>
<protein>
    <submittedName>
        <fullName evidence="1">Uncharacterized protein</fullName>
    </submittedName>
</protein>
<comment type="caution">
    <text evidence="1">The sequence shown here is derived from an EMBL/GenBank/DDBJ whole genome shotgun (WGS) entry which is preliminary data.</text>
</comment>
<name>X1VZZ6_9ZZZZ</name>
<sequence>MPEPSFIKTHKTVSQTLADLRRLFRKWEIADWEPIPVEKGPGYS</sequence>
<dbReference type="AlphaFoldDB" id="X1VZZ6"/>
<accession>X1VZZ6</accession>
<proteinExistence type="predicted"/>
<reference evidence="1" key="1">
    <citation type="journal article" date="2014" name="Front. Microbiol.">
        <title>High frequency of phylogenetically diverse reductive dehalogenase-homologous genes in deep subseafloor sedimentary metagenomes.</title>
        <authorList>
            <person name="Kawai M."/>
            <person name="Futagami T."/>
            <person name="Toyoda A."/>
            <person name="Takaki Y."/>
            <person name="Nishi S."/>
            <person name="Hori S."/>
            <person name="Arai W."/>
            <person name="Tsubouchi T."/>
            <person name="Morono Y."/>
            <person name="Uchiyama I."/>
            <person name="Ito T."/>
            <person name="Fujiyama A."/>
            <person name="Inagaki F."/>
            <person name="Takami H."/>
        </authorList>
    </citation>
    <scope>NUCLEOTIDE SEQUENCE</scope>
    <source>
        <strain evidence="1">Expedition CK06-06</strain>
    </source>
</reference>
<dbReference type="EMBL" id="BARW01037947">
    <property type="protein sequence ID" value="GAJ19320.1"/>
    <property type="molecule type" value="Genomic_DNA"/>
</dbReference>
<gene>
    <name evidence="1" type="ORF">S12H4_58428</name>
</gene>
<feature type="non-terminal residue" evidence="1">
    <location>
        <position position="44"/>
    </location>
</feature>